<keyword evidence="10" id="KW-1185">Reference proteome</keyword>
<dbReference type="Gene3D" id="3.30.200.20">
    <property type="entry name" value="Phosphorylase Kinase, domain 1"/>
    <property type="match status" value="1"/>
</dbReference>
<keyword evidence="2 5" id="KW-0547">Nucleotide-binding</keyword>
<organism evidence="9 10">
    <name type="scientific">Pendulispora rubella</name>
    <dbReference type="NCBI Taxonomy" id="2741070"/>
    <lineage>
        <taxon>Bacteria</taxon>
        <taxon>Pseudomonadati</taxon>
        <taxon>Myxococcota</taxon>
        <taxon>Myxococcia</taxon>
        <taxon>Myxococcales</taxon>
        <taxon>Sorangiineae</taxon>
        <taxon>Pendulisporaceae</taxon>
        <taxon>Pendulispora</taxon>
    </lineage>
</organism>
<evidence type="ECO:0000259" key="7">
    <source>
        <dbReference type="PROSITE" id="PS50011"/>
    </source>
</evidence>
<dbReference type="EMBL" id="CP089983">
    <property type="protein sequence ID" value="WXB07093.1"/>
    <property type="molecule type" value="Genomic_DNA"/>
</dbReference>
<evidence type="ECO:0000313" key="10">
    <source>
        <dbReference type="Proteomes" id="UP001374803"/>
    </source>
</evidence>
<feature type="compositionally biased region" description="Low complexity" evidence="6">
    <location>
        <begin position="394"/>
        <end position="404"/>
    </location>
</feature>
<dbReference type="GO" id="GO:0004674">
    <property type="term" value="F:protein serine/threonine kinase activity"/>
    <property type="evidence" value="ECO:0007669"/>
    <property type="project" value="UniProtKB-KW"/>
</dbReference>
<evidence type="ECO:0000313" key="9">
    <source>
        <dbReference type="EMBL" id="WXB07093.1"/>
    </source>
</evidence>
<feature type="domain" description="Protein kinase" evidence="7">
    <location>
        <begin position="22"/>
        <end position="283"/>
    </location>
</feature>
<sequence length="460" mass="49578">MASQAWESERALVRVGTAVQKYRIRRLIGVGGMAAVYEATHLNGHRVAMKFLLERHVGDADMQHLFRREAYVANKVEHPGAIPVLDNDVDEAGCPFLVMPLLEGETLRKRWERAKRCLPLAEVAVFMADALDVLASAHARGIVHRDIKPDNLFLTTEGEVHVLDFGIARAIELDVSVTATGRAFGTPGFMPPEQARGEREAIGSHSDCWAVGATMFALLTGEFVHSADNAHAQLMAAATKQARSIAELAKELPRAMVEVVDKALAFEPKARFRDAGEMREHLLQAVEASLGEPFAALAKRMRAEFVEESSPESRELHELAATEKPARNSIREARARALLGTLPHASTSLPTASSTRTKPSRFVRTALAVAVAVVAMVAGTSFLQRQQHREDAGAPAPSVAVSLSAPPPSPSSELAPVPTGAPSAEPDDAGVSSARTRTKKHRPAPAASASSLRYGDLYEE</sequence>
<keyword evidence="4 5" id="KW-0067">ATP-binding</keyword>
<dbReference type="Pfam" id="PF00069">
    <property type="entry name" value="Pkinase"/>
    <property type="match status" value="1"/>
</dbReference>
<dbReference type="PANTHER" id="PTHR43289:SF6">
    <property type="entry name" value="SERINE_THREONINE-PROTEIN KINASE NEKL-3"/>
    <property type="match status" value="1"/>
</dbReference>
<proteinExistence type="predicted"/>
<dbReference type="InterPro" id="IPR000719">
    <property type="entry name" value="Prot_kinase_dom"/>
</dbReference>
<dbReference type="SMART" id="SM00220">
    <property type="entry name" value="S_TKc"/>
    <property type="match status" value="1"/>
</dbReference>
<feature type="region of interest" description="Disordered" evidence="6">
    <location>
        <begin position="387"/>
        <end position="460"/>
    </location>
</feature>
<dbReference type="Proteomes" id="UP001374803">
    <property type="component" value="Chromosome"/>
</dbReference>
<accession>A0ABZ2LB00</accession>
<feature type="binding site" evidence="5">
    <location>
        <position position="50"/>
    </location>
    <ligand>
        <name>ATP</name>
        <dbReference type="ChEBI" id="CHEBI:30616"/>
    </ligand>
</feature>
<protein>
    <submittedName>
        <fullName evidence="9">Serine/threonine protein kinase</fullName>
    </submittedName>
</protein>
<gene>
    <name evidence="9" type="ORF">LVJ94_07575</name>
</gene>
<dbReference type="CDD" id="cd14014">
    <property type="entry name" value="STKc_PknB_like"/>
    <property type="match status" value="1"/>
</dbReference>
<dbReference type="InterPro" id="IPR008271">
    <property type="entry name" value="Ser/Thr_kinase_AS"/>
</dbReference>
<dbReference type="PROSITE" id="PS00108">
    <property type="entry name" value="PROTEIN_KINASE_ST"/>
    <property type="match status" value="1"/>
</dbReference>
<evidence type="ECO:0000256" key="6">
    <source>
        <dbReference type="SAM" id="MobiDB-lite"/>
    </source>
</evidence>
<dbReference type="PROSITE" id="PS50042">
    <property type="entry name" value="CNMP_BINDING_3"/>
    <property type="match status" value="1"/>
</dbReference>
<evidence type="ECO:0000256" key="1">
    <source>
        <dbReference type="ARBA" id="ARBA00022679"/>
    </source>
</evidence>
<dbReference type="RefSeq" id="WP_394836752.1">
    <property type="nucleotide sequence ID" value="NZ_CP089929.1"/>
</dbReference>
<keyword evidence="3 9" id="KW-0418">Kinase</keyword>
<evidence type="ECO:0000259" key="8">
    <source>
        <dbReference type="PROSITE" id="PS50042"/>
    </source>
</evidence>
<dbReference type="InterPro" id="IPR000595">
    <property type="entry name" value="cNMP-bd_dom"/>
</dbReference>
<evidence type="ECO:0000256" key="4">
    <source>
        <dbReference type="ARBA" id="ARBA00022840"/>
    </source>
</evidence>
<evidence type="ECO:0000256" key="5">
    <source>
        <dbReference type="PROSITE-ProRule" id="PRU10141"/>
    </source>
</evidence>
<name>A0ABZ2LB00_9BACT</name>
<reference evidence="9" key="1">
    <citation type="submission" date="2021-12" db="EMBL/GenBank/DDBJ databases">
        <title>Discovery of the Pendulisporaceae a myxobacterial family with distinct sporulation behavior and unique specialized metabolism.</title>
        <authorList>
            <person name="Garcia R."/>
            <person name="Popoff A."/>
            <person name="Bader C.D."/>
            <person name="Loehr J."/>
            <person name="Walesch S."/>
            <person name="Walt C."/>
            <person name="Boldt J."/>
            <person name="Bunk B."/>
            <person name="Haeckl F.J.F.P.J."/>
            <person name="Gunesch A.P."/>
            <person name="Birkelbach J."/>
            <person name="Nuebel U."/>
            <person name="Pietschmann T."/>
            <person name="Bach T."/>
            <person name="Mueller R."/>
        </authorList>
    </citation>
    <scope>NUCLEOTIDE SEQUENCE</scope>
    <source>
        <strain evidence="9">MSr11367</strain>
    </source>
</reference>
<evidence type="ECO:0000256" key="3">
    <source>
        <dbReference type="ARBA" id="ARBA00022777"/>
    </source>
</evidence>
<keyword evidence="1" id="KW-0808">Transferase</keyword>
<feature type="domain" description="Cyclic nucleotide-binding" evidence="8">
    <location>
        <begin position="127"/>
        <end position="216"/>
    </location>
</feature>
<keyword evidence="9" id="KW-0723">Serine/threonine-protein kinase</keyword>
<dbReference type="SUPFAM" id="SSF56112">
    <property type="entry name" value="Protein kinase-like (PK-like)"/>
    <property type="match status" value="1"/>
</dbReference>
<dbReference type="InterPro" id="IPR017441">
    <property type="entry name" value="Protein_kinase_ATP_BS"/>
</dbReference>
<dbReference type="InterPro" id="IPR011009">
    <property type="entry name" value="Kinase-like_dom_sf"/>
</dbReference>
<dbReference type="PANTHER" id="PTHR43289">
    <property type="entry name" value="MITOGEN-ACTIVATED PROTEIN KINASE KINASE KINASE 20-RELATED"/>
    <property type="match status" value="1"/>
</dbReference>
<dbReference type="PROSITE" id="PS50011">
    <property type="entry name" value="PROTEIN_KINASE_DOM"/>
    <property type="match status" value="1"/>
</dbReference>
<evidence type="ECO:0000256" key="2">
    <source>
        <dbReference type="ARBA" id="ARBA00022741"/>
    </source>
</evidence>
<dbReference type="PROSITE" id="PS00107">
    <property type="entry name" value="PROTEIN_KINASE_ATP"/>
    <property type="match status" value="1"/>
</dbReference>
<dbReference type="Gene3D" id="1.10.510.10">
    <property type="entry name" value="Transferase(Phosphotransferase) domain 1"/>
    <property type="match status" value="1"/>
</dbReference>